<feature type="region of interest" description="Disordered" evidence="2">
    <location>
        <begin position="1"/>
        <end position="153"/>
    </location>
</feature>
<feature type="region of interest" description="Disordered" evidence="2">
    <location>
        <begin position="256"/>
        <end position="280"/>
    </location>
</feature>
<dbReference type="EMBL" id="CAJNNV010026482">
    <property type="protein sequence ID" value="CAE8618313.1"/>
    <property type="molecule type" value="Genomic_DNA"/>
</dbReference>
<sequence length="730" mass="75417">VSAPSSPQPPMATVRPGGQQMPGMPWPNGVSGAASPQAAGLVQGRQTLPTAVPISSRRPGSASSASSAPSGPRTSLASAPPPSASARSSLAAQGQQQPPPSPHTGSFVAHPQDSSSNRSSLTAQGGADLSSSSRPAANRRSGNSPQAAAASPIGSSAGLLLQVRQRMEQIAKLTEVPVSQSQPSSTIPNGAAGAPLRPHVDKAQAPSKADATAPNATAPSEIEDLRRQLRGSLERDSASGPIIEGATRGGCKAAKVWESSSAADTRASSPGALSHAGSSAAERVTSLKERQLAELRAQVARCGKQLFGTVAAEQPHPEPERTGQRSPCPGSAQAPPGRQAGTLEEELSWTVQQMEVHRRQIEAHQRQLSILERRHAELVTVMTRGTSYGGQLSPGSSVAGKMFASEDAELPPFAAAAASEVCSISSSTGGGLIGAMAAVEARLGLRSSRPASANSALSAGASGVRTPLPLRSAARPQSAGSGCLSPGGSAVAGGGTEWLENEPPSTNPWASDAAASSVSNGLRPSTAIHSQEPGAKLSAPSGSEGNPEAAERIPQLLEQLSAKRQMRVPFSPLAVAEGMAEGDGLPYLHGALEVRLHISEDGNRLLVRVAKGGGGRLFEIYDFIVRAEAIEARRRSPRPNTIEEESEQFGTCQNLSPRSDLFSEAPQFLSPERDALVVQQRSPERGALVVQQRSPERGALGAQSQDLSVLDQSSSSLPWKNLFKAHWPAR</sequence>
<gene>
    <name evidence="3" type="ORF">PGLA1383_LOCUS35945</name>
</gene>
<feature type="compositionally biased region" description="Polar residues" evidence="2">
    <location>
        <begin position="177"/>
        <end position="188"/>
    </location>
</feature>
<evidence type="ECO:0000313" key="4">
    <source>
        <dbReference type="Proteomes" id="UP000654075"/>
    </source>
</evidence>
<feature type="region of interest" description="Disordered" evidence="2">
    <location>
        <begin position="453"/>
        <end position="550"/>
    </location>
</feature>
<feature type="compositionally biased region" description="Polar residues" evidence="2">
    <location>
        <begin position="258"/>
        <end position="268"/>
    </location>
</feature>
<feature type="region of interest" description="Disordered" evidence="2">
    <location>
        <begin position="687"/>
        <end position="707"/>
    </location>
</feature>
<evidence type="ECO:0000256" key="1">
    <source>
        <dbReference type="SAM" id="Coils"/>
    </source>
</evidence>
<evidence type="ECO:0000256" key="2">
    <source>
        <dbReference type="SAM" id="MobiDB-lite"/>
    </source>
</evidence>
<organism evidence="3 4">
    <name type="scientific">Polarella glacialis</name>
    <name type="common">Dinoflagellate</name>
    <dbReference type="NCBI Taxonomy" id="89957"/>
    <lineage>
        <taxon>Eukaryota</taxon>
        <taxon>Sar</taxon>
        <taxon>Alveolata</taxon>
        <taxon>Dinophyceae</taxon>
        <taxon>Suessiales</taxon>
        <taxon>Suessiaceae</taxon>
        <taxon>Polarella</taxon>
    </lineage>
</organism>
<protein>
    <submittedName>
        <fullName evidence="3">Uncharacterized protein</fullName>
    </submittedName>
</protein>
<evidence type="ECO:0000313" key="3">
    <source>
        <dbReference type="EMBL" id="CAE8618313.1"/>
    </source>
</evidence>
<accession>A0A813FWI1</accession>
<proteinExistence type="predicted"/>
<feature type="compositionally biased region" description="Polar residues" evidence="2">
    <location>
        <begin position="503"/>
        <end position="529"/>
    </location>
</feature>
<reference evidence="3" key="1">
    <citation type="submission" date="2021-02" db="EMBL/GenBank/DDBJ databases">
        <authorList>
            <person name="Dougan E. K."/>
            <person name="Rhodes N."/>
            <person name="Thang M."/>
            <person name="Chan C."/>
        </authorList>
    </citation>
    <scope>NUCLEOTIDE SEQUENCE</scope>
</reference>
<feature type="compositionally biased region" description="Low complexity" evidence="2">
    <location>
        <begin position="453"/>
        <end position="463"/>
    </location>
</feature>
<keyword evidence="1" id="KW-0175">Coiled coil</keyword>
<feature type="coiled-coil region" evidence="1">
    <location>
        <begin position="354"/>
        <end position="381"/>
    </location>
</feature>
<keyword evidence="4" id="KW-1185">Reference proteome</keyword>
<feature type="region of interest" description="Disordered" evidence="2">
    <location>
        <begin position="310"/>
        <end position="340"/>
    </location>
</feature>
<dbReference type="OrthoDB" id="491561at2759"/>
<comment type="caution">
    <text evidence="3">The sequence shown here is derived from an EMBL/GenBank/DDBJ whole genome shotgun (WGS) entry which is preliminary data.</text>
</comment>
<feature type="compositionally biased region" description="Pro residues" evidence="2">
    <location>
        <begin position="1"/>
        <end position="10"/>
    </location>
</feature>
<dbReference type="AlphaFoldDB" id="A0A813FWI1"/>
<feature type="compositionally biased region" description="Low complexity" evidence="2">
    <location>
        <begin position="130"/>
        <end position="153"/>
    </location>
</feature>
<name>A0A813FWI1_POLGL</name>
<feature type="compositionally biased region" description="Low complexity" evidence="2">
    <location>
        <begin position="55"/>
        <end position="96"/>
    </location>
</feature>
<feature type="non-terminal residue" evidence="3">
    <location>
        <position position="1"/>
    </location>
</feature>
<dbReference type="Proteomes" id="UP000654075">
    <property type="component" value="Unassembled WGS sequence"/>
</dbReference>
<feature type="region of interest" description="Disordered" evidence="2">
    <location>
        <begin position="174"/>
        <end position="222"/>
    </location>
</feature>
<feature type="compositionally biased region" description="Polar residues" evidence="2">
    <location>
        <begin position="112"/>
        <end position="123"/>
    </location>
</feature>
<feature type="region of interest" description="Disordered" evidence="2">
    <location>
        <begin position="232"/>
        <end position="251"/>
    </location>
</feature>